<evidence type="ECO:0000313" key="2">
    <source>
        <dbReference type="Proteomes" id="UP001269081"/>
    </source>
</evidence>
<dbReference type="RefSeq" id="WP_310283497.1">
    <property type="nucleotide sequence ID" value="NZ_JAVDWQ010000018.1"/>
</dbReference>
<keyword evidence="2" id="KW-1185">Reference proteome</keyword>
<accession>A0ABU1YD33</accession>
<organism evidence="1 2">
    <name type="scientific">Flavobacterium piscis</name>
    <dbReference type="NCBI Taxonomy" id="1114874"/>
    <lineage>
        <taxon>Bacteria</taxon>
        <taxon>Pseudomonadati</taxon>
        <taxon>Bacteroidota</taxon>
        <taxon>Flavobacteriia</taxon>
        <taxon>Flavobacteriales</taxon>
        <taxon>Flavobacteriaceae</taxon>
        <taxon>Flavobacterium</taxon>
    </lineage>
</organism>
<name>A0ABU1YD33_9FLAO</name>
<evidence type="ECO:0000313" key="1">
    <source>
        <dbReference type="EMBL" id="MDR7212068.1"/>
    </source>
</evidence>
<dbReference type="Proteomes" id="UP001269081">
    <property type="component" value="Unassembled WGS sequence"/>
</dbReference>
<dbReference type="EMBL" id="JAVDWQ010000018">
    <property type="protein sequence ID" value="MDR7212068.1"/>
    <property type="molecule type" value="Genomic_DNA"/>
</dbReference>
<gene>
    <name evidence="1" type="ORF">J2W48_004025</name>
</gene>
<protein>
    <submittedName>
        <fullName evidence="1">Uncharacterized protein</fullName>
    </submittedName>
</protein>
<comment type="caution">
    <text evidence="1">The sequence shown here is derived from an EMBL/GenBank/DDBJ whole genome shotgun (WGS) entry which is preliminary data.</text>
</comment>
<reference evidence="1 2" key="1">
    <citation type="submission" date="2023-07" db="EMBL/GenBank/DDBJ databases">
        <title>Sorghum-associated microbial communities from plants grown in Nebraska, USA.</title>
        <authorList>
            <person name="Schachtman D."/>
        </authorList>
    </citation>
    <scope>NUCLEOTIDE SEQUENCE [LARGE SCALE GENOMIC DNA]</scope>
    <source>
        <strain evidence="1 2">4129</strain>
    </source>
</reference>
<proteinExistence type="predicted"/>
<sequence>MGEYAPIVVGEIEGLKTGLVTDLDLWYLTRDFEYEKLEGEWLVGFGVGFTKGQRLRNQIRENASLEIFSERIHAVLGFLEVNCYSIFISSIDSYIEHIDNWNYKNLTLTVVKEVQTLLESNKIQQALQTLVDYYEKNFMLIDLVKFEKIIGRLKELRKQKQHKRITTIQYNDIKQQIATDLKQWIDILVTNK</sequence>